<protein>
    <submittedName>
        <fullName evidence="2">Uncharacterized protein</fullName>
    </submittedName>
</protein>
<dbReference type="EMBL" id="KE145358">
    <property type="protein sequence ID" value="EPE33471.1"/>
    <property type="molecule type" value="Genomic_DNA"/>
</dbReference>
<name>S3DMZ8_GLAL2</name>
<keyword evidence="3" id="KW-1185">Reference proteome</keyword>
<accession>S3DMZ8</accession>
<dbReference type="Proteomes" id="UP000016922">
    <property type="component" value="Unassembled WGS sequence"/>
</dbReference>
<feature type="chain" id="PRO_5004519985" evidence="1">
    <location>
        <begin position="19"/>
        <end position="78"/>
    </location>
</feature>
<dbReference type="HOGENOM" id="CLU_2622238_0_0_1"/>
<gene>
    <name evidence="2" type="ORF">GLAREA_06484</name>
</gene>
<dbReference type="AlphaFoldDB" id="S3DMZ8"/>
<evidence type="ECO:0000313" key="3">
    <source>
        <dbReference type="Proteomes" id="UP000016922"/>
    </source>
</evidence>
<reference evidence="2 3" key="1">
    <citation type="journal article" date="2013" name="BMC Genomics">
        <title>Genomics-driven discovery of the pneumocandin biosynthetic gene cluster in the fungus Glarea lozoyensis.</title>
        <authorList>
            <person name="Chen L."/>
            <person name="Yue Q."/>
            <person name="Zhang X."/>
            <person name="Xiang M."/>
            <person name="Wang C."/>
            <person name="Li S."/>
            <person name="Che Y."/>
            <person name="Ortiz-Lopez F.J."/>
            <person name="Bills G.F."/>
            <person name="Liu X."/>
            <person name="An Z."/>
        </authorList>
    </citation>
    <scope>NUCLEOTIDE SEQUENCE [LARGE SCALE GENOMIC DNA]</scope>
    <source>
        <strain evidence="3">ATCC 20868 / MF5171</strain>
    </source>
</reference>
<dbReference type="RefSeq" id="XP_008080088.1">
    <property type="nucleotide sequence ID" value="XM_008081897.1"/>
</dbReference>
<proteinExistence type="predicted"/>
<evidence type="ECO:0000313" key="2">
    <source>
        <dbReference type="EMBL" id="EPE33471.1"/>
    </source>
</evidence>
<feature type="signal peptide" evidence="1">
    <location>
        <begin position="1"/>
        <end position="18"/>
    </location>
</feature>
<organism evidence="2 3">
    <name type="scientific">Glarea lozoyensis (strain ATCC 20868 / MF5171)</name>
    <dbReference type="NCBI Taxonomy" id="1116229"/>
    <lineage>
        <taxon>Eukaryota</taxon>
        <taxon>Fungi</taxon>
        <taxon>Dikarya</taxon>
        <taxon>Ascomycota</taxon>
        <taxon>Pezizomycotina</taxon>
        <taxon>Leotiomycetes</taxon>
        <taxon>Helotiales</taxon>
        <taxon>Helotiaceae</taxon>
        <taxon>Glarea</taxon>
    </lineage>
</organism>
<keyword evidence="1" id="KW-0732">Signal</keyword>
<dbReference type="GeneID" id="19465537"/>
<evidence type="ECO:0000256" key="1">
    <source>
        <dbReference type="SAM" id="SignalP"/>
    </source>
</evidence>
<dbReference type="KEGG" id="glz:GLAREA_06484"/>
<sequence length="78" mass="7614">MYFSIPTLLLLLSTLVAASPIPQEEQGGALGGIGDLGNGAIDAVGTAATGVVDTVNGVAGAVGDRLGLPDLGRRVVLA</sequence>